<dbReference type="STRING" id="1262450.S3DB60"/>
<dbReference type="AlphaFoldDB" id="S3DB60"/>
<dbReference type="InterPro" id="IPR008728">
    <property type="entry name" value="Elongator_complex_protein_4"/>
</dbReference>
<feature type="region of interest" description="Disordered" evidence="9">
    <location>
        <begin position="1"/>
        <end position="100"/>
    </location>
</feature>
<evidence type="ECO:0000256" key="2">
    <source>
        <dbReference type="ARBA" id="ARBA00004496"/>
    </source>
</evidence>
<evidence type="ECO:0000256" key="8">
    <source>
        <dbReference type="ARBA" id="ARBA00023242"/>
    </source>
</evidence>
<dbReference type="PANTHER" id="PTHR12896">
    <property type="entry name" value="PAX6 NEIGHBOR PROTEIN PAXNEB"/>
    <property type="match status" value="1"/>
</dbReference>
<sequence>MSFRKRNVVLSSSAAPGESSPQQRSQPEAALPMNRNAAGAAHLRGAPGSAASLRTPAGAARLPIRPSPGSGPGPARAPSGTAQPSAPKVKLPPVTWKTASTPPISAEELAKLEPEMRKLNAQLEAERMQRRHPKPVIPLDRGARPSPFDGRPITSTGTASVDQLLAGYGGLVLGHSILIQELGTTDFSSVLLRAYAAEGLVQGHHVHVLGFGPGWRTELPGIASASSGSSRSAKAKEAADPNDKMKIAWRYEALSARPTPNAGARGGPAPGPSSTSSAATFCHAFDLTKRLAPTNIKGTLHAFPLPNPLRPSPQPEHVHSPLRKFLASIKASLDSTPPSSIHRVVLPNFLAPTLYAMDGWTFPYVIALMAGLRAMLRDYSRRLTVMISMSTSLYSHDNECVFRLETLCDNIAELIPLPPGPPSAVTASNKPSGEKASPADKMQGWFKVHKLQVYSELGGGGTGPQGKPLTENLCFSVSGHKGLVVTPYSLPPIEDMNPKEKPSADSKKDDIEF</sequence>
<organism evidence="10 11">
    <name type="scientific">Ophiostoma piceae (strain UAMH 11346)</name>
    <name type="common">Sap stain fungus</name>
    <dbReference type="NCBI Taxonomy" id="1262450"/>
    <lineage>
        <taxon>Eukaryota</taxon>
        <taxon>Fungi</taxon>
        <taxon>Dikarya</taxon>
        <taxon>Ascomycota</taxon>
        <taxon>Pezizomycotina</taxon>
        <taxon>Sordariomycetes</taxon>
        <taxon>Sordariomycetidae</taxon>
        <taxon>Ophiostomatales</taxon>
        <taxon>Ophiostomataceae</taxon>
        <taxon>Ophiostoma</taxon>
    </lineage>
</organism>
<comment type="similarity">
    <text evidence="4">Belongs to the ELP4 family.</text>
</comment>
<feature type="compositionally biased region" description="Polar residues" evidence="9">
    <location>
        <begin position="9"/>
        <end position="26"/>
    </location>
</feature>
<accession>S3DB60</accession>
<evidence type="ECO:0000256" key="4">
    <source>
        <dbReference type="ARBA" id="ARBA00007573"/>
    </source>
</evidence>
<comment type="subcellular location">
    <subcellularLocation>
        <location evidence="2">Cytoplasm</location>
    </subcellularLocation>
    <subcellularLocation>
        <location evidence="1">Nucleus</location>
    </subcellularLocation>
</comment>
<evidence type="ECO:0000313" key="10">
    <source>
        <dbReference type="EMBL" id="EPE10775.1"/>
    </source>
</evidence>
<dbReference type="OrthoDB" id="289162at2759"/>
<evidence type="ECO:0000256" key="3">
    <source>
        <dbReference type="ARBA" id="ARBA00005043"/>
    </source>
</evidence>
<comment type="pathway">
    <text evidence="3">tRNA modification; 5-methoxycarbonylmethyl-2-thiouridine-tRNA biosynthesis.</text>
</comment>
<dbReference type="GO" id="GO:0033588">
    <property type="term" value="C:elongator holoenzyme complex"/>
    <property type="evidence" value="ECO:0007669"/>
    <property type="project" value="InterPro"/>
</dbReference>
<feature type="region of interest" description="Disordered" evidence="9">
    <location>
        <begin position="222"/>
        <end position="241"/>
    </location>
</feature>
<keyword evidence="7" id="KW-0819">tRNA processing</keyword>
<feature type="compositionally biased region" description="Basic and acidic residues" evidence="9">
    <location>
        <begin position="496"/>
        <end position="513"/>
    </location>
</feature>
<proteinExistence type="inferred from homology"/>
<dbReference type="GO" id="GO:0002098">
    <property type="term" value="P:tRNA wobble uridine modification"/>
    <property type="evidence" value="ECO:0007669"/>
    <property type="project" value="InterPro"/>
</dbReference>
<dbReference type="InterPro" id="IPR027417">
    <property type="entry name" value="P-loop_NTPase"/>
</dbReference>
<dbReference type="EMBL" id="KE148146">
    <property type="protein sequence ID" value="EPE10775.1"/>
    <property type="molecule type" value="Genomic_DNA"/>
</dbReference>
<dbReference type="VEuPathDB" id="FungiDB:F503_05870"/>
<keyword evidence="11" id="KW-1185">Reference proteome</keyword>
<name>S3DB60_OPHP1</name>
<evidence type="ECO:0000256" key="1">
    <source>
        <dbReference type="ARBA" id="ARBA00004123"/>
    </source>
</evidence>
<dbReference type="PANTHER" id="PTHR12896:SF1">
    <property type="entry name" value="ELONGATOR COMPLEX PROTEIN 4"/>
    <property type="match status" value="1"/>
</dbReference>
<evidence type="ECO:0000256" key="9">
    <source>
        <dbReference type="SAM" id="MobiDB-lite"/>
    </source>
</evidence>
<dbReference type="GO" id="GO:0008023">
    <property type="term" value="C:transcription elongation factor complex"/>
    <property type="evidence" value="ECO:0007669"/>
    <property type="project" value="TreeGrafter"/>
</dbReference>
<dbReference type="UniPathway" id="UPA00988"/>
<dbReference type="CDD" id="cd19494">
    <property type="entry name" value="Elp4"/>
    <property type="match status" value="1"/>
</dbReference>
<dbReference type="Pfam" id="PF05625">
    <property type="entry name" value="PAXNEB"/>
    <property type="match status" value="1"/>
</dbReference>
<dbReference type="Gene3D" id="3.40.50.300">
    <property type="entry name" value="P-loop containing nucleotide triphosphate hydrolases"/>
    <property type="match status" value="1"/>
</dbReference>
<dbReference type="Proteomes" id="UP000016923">
    <property type="component" value="Unassembled WGS sequence"/>
</dbReference>
<protein>
    <recommendedName>
        <fullName evidence="5">Elongator complex protein 4</fullName>
    </recommendedName>
</protein>
<evidence type="ECO:0000256" key="7">
    <source>
        <dbReference type="ARBA" id="ARBA00022694"/>
    </source>
</evidence>
<dbReference type="GO" id="GO:0005737">
    <property type="term" value="C:cytoplasm"/>
    <property type="evidence" value="ECO:0007669"/>
    <property type="project" value="UniProtKB-SubCell"/>
</dbReference>
<gene>
    <name evidence="10" type="ORF">F503_05870</name>
</gene>
<dbReference type="HOGENOM" id="CLU_040685_0_0_1"/>
<feature type="region of interest" description="Disordered" evidence="9">
    <location>
        <begin position="419"/>
        <end position="439"/>
    </location>
</feature>
<feature type="region of interest" description="Disordered" evidence="9">
    <location>
        <begin position="489"/>
        <end position="513"/>
    </location>
</feature>
<evidence type="ECO:0000256" key="5">
    <source>
        <dbReference type="ARBA" id="ARBA00020265"/>
    </source>
</evidence>
<evidence type="ECO:0000313" key="11">
    <source>
        <dbReference type="Proteomes" id="UP000016923"/>
    </source>
</evidence>
<keyword evidence="6" id="KW-0963">Cytoplasm</keyword>
<dbReference type="eggNOG" id="KOG3949">
    <property type="taxonomic scope" value="Eukaryota"/>
</dbReference>
<keyword evidence="8" id="KW-0539">Nucleus</keyword>
<evidence type="ECO:0000256" key="6">
    <source>
        <dbReference type="ARBA" id="ARBA00022490"/>
    </source>
</evidence>
<reference evidence="10 11" key="1">
    <citation type="journal article" date="2013" name="BMC Genomics">
        <title>The genome and transcriptome of the pine saprophyte Ophiostoma piceae, and a comparison with the bark beetle-associated pine pathogen Grosmannia clavigera.</title>
        <authorList>
            <person name="Haridas S."/>
            <person name="Wang Y."/>
            <person name="Lim L."/>
            <person name="Massoumi Alamouti S."/>
            <person name="Jackman S."/>
            <person name="Docking R."/>
            <person name="Robertson G."/>
            <person name="Birol I."/>
            <person name="Bohlmann J."/>
            <person name="Breuil C."/>
        </authorList>
    </citation>
    <scope>NUCLEOTIDE SEQUENCE [LARGE SCALE GENOMIC DNA]</scope>
    <source>
        <strain evidence="10 11">UAMH 11346</strain>
    </source>
</reference>
<feature type="compositionally biased region" description="Low complexity" evidence="9">
    <location>
        <begin position="223"/>
        <end position="232"/>
    </location>
</feature>